<dbReference type="PANTHER" id="PTHR46535">
    <property type="entry name" value="NEDD4-BINDING PROTEIN 2"/>
    <property type="match status" value="1"/>
</dbReference>
<dbReference type="OrthoDB" id="4080456at2759"/>
<dbReference type="Proteomes" id="UP000226192">
    <property type="component" value="Unassembled WGS sequence"/>
</dbReference>
<dbReference type="InterPro" id="IPR003892">
    <property type="entry name" value="CUE"/>
</dbReference>
<dbReference type="Pfam" id="PF26286">
    <property type="entry name" value="UBA_10"/>
    <property type="match status" value="1"/>
</dbReference>
<evidence type="ECO:0000313" key="4">
    <source>
        <dbReference type="EMBL" id="PHH65988.1"/>
    </source>
</evidence>
<dbReference type="InterPro" id="IPR058864">
    <property type="entry name" value="UBA_10"/>
</dbReference>
<gene>
    <name evidence="4" type="ORF">CDD81_936</name>
</gene>
<evidence type="ECO:0000259" key="3">
    <source>
        <dbReference type="PROSITE" id="PS51140"/>
    </source>
</evidence>
<dbReference type="GO" id="GO:0004519">
    <property type="term" value="F:endonuclease activity"/>
    <property type="evidence" value="ECO:0007669"/>
    <property type="project" value="TreeGrafter"/>
</dbReference>
<evidence type="ECO:0008006" key="6">
    <source>
        <dbReference type="Google" id="ProtNLM"/>
    </source>
</evidence>
<evidence type="ECO:0000256" key="1">
    <source>
        <dbReference type="SAM" id="MobiDB-lite"/>
    </source>
</evidence>
<sequence length="532" mass="57792">MELSDGAQDSFRSLLDEALIVAIASDYDLGDAAVYDSVKTTLHDLAQSVPSEEASGFNPSGIPVLPEGDSDEAKDEPTVSTCLSQAASQSQPAESSSSTEASSATADSPSILPRLTSFDNESHESKLLSLQSMFNELKEYDIQYSLKKANGNFQLALDHLLNVQYLASTGQQMKGIDAFFKPDDDDDDAPSGNRRKKKKGKSAPSANGLCGLGEQSASSSCCGNGQDGIEYVAERLALRSDEVLAVYEKNKASLGATVVELLDQYISHGVETQDDAGKEHAQALVRKYRHVPEAYMPTIVHVAGSIPKFADDLAVLLNKYFSKQAKGKKLDLSYRLTPLPQEDIEGSDKGQVMALEPPGSLAHEPSRAKSWSSTSYAEAMQTANSYRLSRRETIETAAQLHRRGAANPLYRQAASLYTERARDQARCAQQATSAAADILVEQQSTDDSIDLHGVLVHDGVRIALQRTRKWWQELGEFRTRIAKEHGFTVITGLGRHSSGGVSQLRKAVAAALLQEGWKLHVETGRFVVTGRR</sequence>
<feature type="compositionally biased region" description="Low complexity" evidence="1">
    <location>
        <begin position="84"/>
        <end position="110"/>
    </location>
</feature>
<dbReference type="PANTHER" id="PTHR46535:SF1">
    <property type="entry name" value="NEDD4-BINDING PROTEIN 2"/>
    <property type="match status" value="1"/>
</dbReference>
<dbReference type="InterPro" id="IPR036063">
    <property type="entry name" value="Smr_dom_sf"/>
</dbReference>
<proteinExistence type="predicted"/>
<dbReference type="EMBL" id="NJET01000012">
    <property type="protein sequence ID" value="PHH65988.1"/>
    <property type="molecule type" value="Genomic_DNA"/>
</dbReference>
<organism evidence="4 5">
    <name type="scientific">Ophiocordyceps australis</name>
    <dbReference type="NCBI Taxonomy" id="1399860"/>
    <lineage>
        <taxon>Eukaryota</taxon>
        <taxon>Fungi</taxon>
        <taxon>Dikarya</taxon>
        <taxon>Ascomycota</taxon>
        <taxon>Pezizomycotina</taxon>
        <taxon>Sordariomycetes</taxon>
        <taxon>Hypocreomycetidae</taxon>
        <taxon>Hypocreales</taxon>
        <taxon>Ophiocordycipitaceae</taxon>
        <taxon>Ophiocordyceps</taxon>
    </lineage>
</organism>
<dbReference type="CDD" id="cd14279">
    <property type="entry name" value="CUE"/>
    <property type="match status" value="1"/>
</dbReference>
<name>A0A2C5XKW6_9HYPO</name>
<dbReference type="PROSITE" id="PS50828">
    <property type="entry name" value="SMR"/>
    <property type="match status" value="1"/>
</dbReference>
<comment type="caution">
    <text evidence="4">The sequence shown here is derived from an EMBL/GenBank/DDBJ whole genome shotgun (WGS) entry which is preliminary data.</text>
</comment>
<dbReference type="Gene3D" id="3.30.1370.110">
    <property type="match status" value="1"/>
</dbReference>
<reference evidence="4 5" key="1">
    <citation type="submission" date="2017-06" db="EMBL/GenBank/DDBJ databases">
        <title>Ant-infecting Ophiocordyceps genomes reveal a high diversity of potential behavioral manipulation genes and a possible major role for enterotoxins.</title>
        <authorList>
            <person name="De Bekker C."/>
            <person name="Evans H.C."/>
            <person name="Brachmann A."/>
            <person name="Hughes D.P."/>
        </authorList>
    </citation>
    <scope>NUCLEOTIDE SEQUENCE [LARGE SCALE GENOMIC DNA]</scope>
    <source>
        <strain evidence="4 5">Map64</strain>
    </source>
</reference>
<dbReference type="SUPFAM" id="SSF160443">
    <property type="entry name" value="SMR domain-like"/>
    <property type="match status" value="1"/>
</dbReference>
<feature type="region of interest" description="Disordered" evidence="1">
    <location>
        <begin position="49"/>
        <end position="116"/>
    </location>
</feature>
<feature type="region of interest" description="Disordered" evidence="1">
    <location>
        <begin position="177"/>
        <end position="209"/>
    </location>
</feature>
<accession>A0A2C5XKW6</accession>
<feature type="domain" description="Smr" evidence="2">
    <location>
        <begin position="449"/>
        <end position="532"/>
    </location>
</feature>
<protein>
    <recommendedName>
        <fullName evidence="6">Smr domain-containing protein</fullName>
    </recommendedName>
</protein>
<dbReference type="InterPro" id="IPR052772">
    <property type="entry name" value="Endo/PolyKinase_Domain-Protein"/>
</dbReference>
<dbReference type="AlphaFoldDB" id="A0A2C5XKW6"/>
<dbReference type="GO" id="GO:0043130">
    <property type="term" value="F:ubiquitin binding"/>
    <property type="evidence" value="ECO:0007669"/>
    <property type="project" value="InterPro"/>
</dbReference>
<keyword evidence="5" id="KW-1185">Reference proteome</keyword>
<dbReference type="PROSITE" id="PS51140">
    <property type="entry name" value="CUE"/>
    <property type="match status" value="1"/>
</dbReference>
<dbReference type="InterPro" id="IPR002625">
    <property type="entry name" value="Smr_dom"/>
</dbReference>
<feature type="domain" description="CUE" evidence="3">
    <location>
        <begin position="122"/>
        <end position="165"/>
    </location>
</feature>
<dbReference type="STRING" id="1399860.A0A2C5XKW6"/>
<evidence type="ECO:0000313" key="5">
    <source>
        <dbReference type="Proteomes" id="UP000226192"/>
    </source>
</evidence>
<dbReference type="GO" id="GO:0005634">
    <property type="term" value="C:nucleus"/>
    <property type="evidence" value="ECO:0007669"/>
    <property type="project" value="TreeGrafter"/>
</dbReference>
<dbReference type="SMART" id="SM00463">
    <property type="entry name" value="SMR"/>
    <property type="match status" value="1"/>
</dbReference>
<evidence type="ECO:0000259" key="2">
    <source>
        <dbReference type="PROSITE" id="PS50828"/>
    </source>
</evidence>